<name>A0A2P8GUM1_9MICO</name>
<comment type="caution">
    <text evidence="2">The sequence shown here is derived from an EMBL/GenBank/DDBJ whole genome shotgun (WGS) entry which is preliminary data.</text>
</comment>
<evidence type="ECO:0000313" key="5">
    <source>
        <dbReference type="Proteomes" id="UP000268291"/>
    </source>
</evidence>
<feature type="transmembrane region" description="Helical" evidence="1">
    <location>
        <begin position="128"/>
        <end position="152"/>
    </location>
</feature>
<dbReference type="EMBL" id="PYAU01000001">
    <property type="protein sequence ID" value="PSL37653.1"/>
    <property type="molecule type" value="Genomic_DNA"/>
</dbReference>
<organism evidence="2 4">
    <name type="scientific">Labedella gwakjiensis</name>
    <dbReference type="NCBI Taxonomy" id="390269"/>
    <lineage>
        <taxon>Bacteria</taxon>
        <taxon>Bacillati</taxon>
        <taxon>Actinomycetota</taxon>
        <taxon>Actinomycetes</taxon>
        <taxon>Micrococcales</taxon>
        <taxon>Microbacteriaceae</taxon>
        <taxon>Labedella</taxon>
    </lineage>
</organism>
<keyword evidence="5" id="KW-1185">Reference proteome</keyword>
<keyword evidence="1" id="KW-1133">Transmembrane helix</keyword>
<keyword evidence="1" id="KW-0472">Membrane</keyword>
<accession>A0A2P8GUM1</accession>
<evidence type="ECO:0000313" key="2">
    <source>
        <dbReference type="EMBL" id="PSL37653.1"/>
    </source>
</evidence>
<feature type="transmembrane region" description="Helical" evidence="1">
    <location>
        <begin position="158"/>
        <end position="180"/>
    </location>
</feature>
<proteinExistence type="predicted"/>
<evidence type="ECO:0000313" key="4">
    <source>
        <dbReference type="Proteomes" id="UP000241203"/>
    </source>
</evidence>
<dbReference type="AlphaFoldDB" id="A0A2P8GUM1"/>
<dbReference type="OrthoDB" id="5061800at2"/>
<dbReference type="RefSeq" id="WP_127054433.1">
    <property type="nucleotide sequence ID" value="NZ_PYAU01000001.1"/>
</dbReference>
<reference evidence="3 5" key="2">
    <citation type="submission" date="2018-12" db="EMBL/GenBank/DDBJ databases">
        <authorList>
            <person name="hu s."/>
            <person name="Xu Y."/>
            <person name="Xu B."/>
            <person name="Li F."/>
        </authorList>
    </citation>
    <scope>NUCLEOTIDE SEQUENCE [LARGE SCALE GENOMIC DNA]</scope>
    <source>
        <strain evidence="3 5">KSW2-17</strain>
    </source>
</reference>
<evidence type="ECO:0000313" key="3">
    <source>
        <dbReference type="EMBL" id="RUQ87751.1"/>
    </source>
</evidence>
<sequence length="259" mass="27734">MAELNSTPATSYARAAREWAPLDWWKLEARALHHLPRLRRALAFFAPSAAWRDLGASVAPAWGCLVTLSHIASFVLPIIAFLLIVPWVFDRDDIAQVGVAGILAGIAAVLGGNGLITEVRESLGTDPGIHRLLGALHLIPSVLAAGVAVLAISEEAAAGAFGVLGLVADVVVGLLHFLLFRGPAHRGSDRWRRNLKRLEEAVESMPPAERARVSADLQGALEVLAERGLIDGAEWDRARGVRIGLLGISMAPREDMTPR</sequence>
<dbReference type="Proteomes" id="UP000241203">
    <property type="component" value="Unassembled WGS sequence"/>
</dbReference>
<dbReference type="EMBL" id="RZGY01000001">
    <property type="protein sequence ID" value="RUQ87751.1"/>
    <property type="molecule type" value="Genomic_DNA"/>
</dbReference>
<keyword evidence="1" id="KW-0812">Transmembrane</keyword>
<feature type="transmembrane region" description="Helical" evidence="1">
    <location>
        <begin position="94"/>
        <end position="116"/>
    </location>
</feature>
<protein>
    <submittedName>
        <fullName evidence="2">Uncharacterized protein</fullName>
    </submittedName>
</protein>
<evidence type="ECO:0000256" key="1">
    <source>
        <dbReference type="SAM" id="Phobius"/>
    </source>
</evidence>
<dbReference type="Proteomes" id="UP000268291">
    <property type="component" value="Unassembled WGS sequence"/>
</dbReference>
<feature type="transmembrane region" description="Helical" evidence="1">
    <location>
        <begin position="62"/>
        <end position="88"/>
    </location>
</feature>
<gene>
    <name evidence="2" type="ORF">CLV49_1260</name>
    <name evidence="3" type="ORF">ELQ93_12900</name>
</gene>
<reference evidence="2 4" key="1">
    <citation type="submission" date="2018-03" db="EMBL/GenBank/DDBJ databases">
        <title>Genomic Encyclopedia of Archaeal and Bacterial Type Strains, Phase II (KMG-II): from individual species to whole genera.</title>
        <authorList>
            <person name="Goeker M."/>
        </authorList>
    </citation>
    <scope>NUCLEOTIDE SEQUENCE [LARGE SCALE GENOMIC DNA]</scope>
    <source>
        <strain evidence="2 4">DSM 21548</strain>
    </source>
</reference>